<evidence type="ECO:0000256" key="1">
    <source>
        <dbReference type="SAM" id="MobiDB-lite"/>
    </source>
</evidence>
<protein>
    <submittedName>
        <fullName evidence="2">Uncharacterized protein</fullName>
    </submittedName>
</protein>
<proteinExistence type="predicted"/>
<dbReference type="EMBL" id="CP110257">
    <property type="protein sequence ID" value="UZD54994.1"/>
    <property type="molecule type" value="Genomic_DNA"/>
</dbReference>
<evidence type="ECO:0000313" key="2">
    <source>
        <dbReference type="EMBL" id="UZD54994.1"/>
    </source>
</evidence>
<feature type="region of interest" description="Disordered" evidence="1">
    <location>
        <begin position="346"/>
        <end position="373"/>
    </location>
</feature>
<dbReference type="Proteomes" id="UP001163266">
    <property type="component" value="Chromosome"/>
</dbReference>
<name>A0ABY6MSK0_9BURK</name>
<accession>A0ABY6MSK0</accession>
<evidence type="ECO:0000313" key="3">
    <source>
        <dbReference type="Proteomes" id="UP001163266"/>
    </source>
</evidence>
<gene>
    <name evidence="2" type="ORF">OMP39_15225</name>
</gene>
<feature type="region of interest" description="Disordered" evidence="1">
    <location>
        <begin position="195"/>
        <end position="246"/>
    </location>
</feature>
<keyword evidence="3" id="KW-1185">Reference proteome</keyword>
<dbReference type="RefSeq" id="WP_264892707.1">
    <property type="nucleotide sequence ID" value="NZ_CP110257.1"/>
</dbReference>
<organism evidence="2 3">
    <name type="scientific">Caldimonas aquatica</name>
    <dbReference type="NCBI Taxonomy" id="376175"/>
    <lineage>
        <taxon>Bacteria</taxon>
        <taxon>Pseudomonadati</taxon>
        <taxon>Pseudomonadota</taxon>
        <taxon>Betaproteobacteria</taxon>
        <taxon>Burkholderiales</taxon>
        <taxon>Sphaerotilaceae</taxon>
        <taxon>Caldimonas</taxon>
    </lineage>
</organism>
<feature type="region of interest" description="Disordered" evidence="1">
    <location>
        <begin position="1"/>
        <end position="22"/>
    </location>
</feature>
<dbReference type="CDD" id="cd20746">
    <property type="entry name" value="FIX_Ntox15_NUC_DUF4112_RhsA-like"/>
    <property type="match status" value="1"/>
</dbReference>
<reference evidence="2" key="1">
    <citation type="submission" date="2022-10" db="EMBL/GenBank/DDBJ databases">
        <title>Complete genome sequence of Schlegelella aquatica LMG 23380.</title>
        <authorList>
            <person name="Musilova J."/>
            <person name="Kourilova X."/>
            <person name="Bezdicek M."/>
            <person name="Hermankova K."/>
            <person name="Obruca S."/>
            <person name="Sedlar K."/>
        </authorList>
    </citation>
    <scope>NUCLEOTIDE SEQUENCE</scope>
    <source>
        <strain evidence="2">LMG 23380</strain>
    </source>
</reference>
<sequence length="483" mass="52187">MSTAVATRAAREGAQAGAGSSRHGWLDELKDEAVSFLKGDNNAPWAILAETVIGCVPVLGQLVDARDIIKGLVEVSAAPASPLAWFNLITALIGLIPGGGDAAKRSLRAVNSGTVRVDELLDMIRRLYKGDPEKVLREVLDLSKLRQTLDGILTNANLTRRLSPEVRQSIERIRQNLGRQFDAFKKQVDEWLARGRKTSADTPLPTRPGAGTPVTKPNTHARAGSNPGTDHHNHAQPNSPNAATQRTARFKSLTQKVLGVMGEHMADYHCQEIKGWGSKVQHDRGAKNNAKLNDGGHLVQLWPCAPRGRGIDAVWRTNNGPKPYAIIEAKASYDPTKSLAALLGEAGDKNERGAPNAGGLRRRTGTGGQSAAGATAFRQTNGKITQMSHSWIERRLPSALASSPPDLQVFRRLKAAAYSRHVLFFSIPQAGAHAEALILHASQRDVQAGFHATHQATREWTDNQIAQVVNDRAGVPAANRRSR</sequence>
<feature type="compositionally biased region" description="Polar residues" evidence="1">
    <location>
        <begin position="235"/>
        <end position="246"/>
    </location>
</feature>
<dbReference type="InterPro" id="IPR049802">
    <property type="entry name" value="RhsC-like_FIX"/>
</dbReference>